<dbReference type="PATRIC" id="fig|1088721.3.peg.1630"/>
<keyword evidence="2" id="KW-1185">Reference proteome</keyword>
<dbReference type="Pfam" id="PF09866">
    <property type="entry name" value="DUF2093"/>
    <property type="match status" value="1"/>
</dbReference>
<dbReference type="AlphaFoldDB" id="G6EBD0"/>
<dbReference type="eggNOG" id="COG3908">
    <property type="taxonomic scope" value="Bacteria"/>
</dbReference>
<accession>G6EBD0</accession>
<evidence type="ECO:0008006" key="3">
    <source>
        <dbReference type="Google" id="ProtNLM"/>
    </source>
</evidence>
<proteinExistence type="predicted"/>
<dbReference type="Proteomes" id="UP000004030">
    <property type="component" value="Unassembled WGS sequence"/>
</dbReference>
<comment type="caution">
    <text evidence="1">The sequence shown here is derived from an EMBL/GenBank/DDBJ whole genome shotgun (WGS) entry which is preliminary data.</text>
</comment>
<sequence length="47" mass="5241">MISSGHFVTCAVTGEKISLEALRYWSVERQEPYATAEIATRRLLGKA</sequence>
<dbReference type="STRING" id="1088721.JI59_11825"/>
<evidence type="ECO:0000313" key="1">
    <source>
        <dbReference type="EMBL" id="EHJ61414.1"/>
    </source>
</evidence>
<reference evidence="1 2" key="1">
    <citation type="journal article" date="2012" name="J. Bacteriol.">
        <title>Genome sequence of benzo(a)pyrene-degrading bacterium Novosphingobium pentaromativorans US6-1.</title>
        <authorList>
            <person name="Luo Y.R."/>
            <person name="Kang S.G."/>
            <person name="Kim S.J."/>
            <person name="Kim M.R."/>
            <person name="Li N."/>
            <person name="Lee J.H."/>
            <person name="Kwon K.K."/>
        </authorList>
    </citation>
    <scope>NUCLEOTIDE SEQUENCE [LARGE SCALE GENOMIC DNA]</scope>
    <source>
        <strain evidence="1 2">US6-1</strain>
    </source>
</reference>
<protein>
    <recommendedName>
        <fullName evidence="3">DUF2093 domain-containing protein</fullName>
    </recommendedName>
</protein>
<gene>
    <name evidence="1" type="ORF">NSU_1651</name>
</gene>
<name>G6EBD0_9SPHN</name>
<dbReference type="EMBL" id="AGFM01000021">
    <property type="protein sequence ID" value="EHJ61414.1"/>
    <property type="molecule type" value="Genomic_DNA"/>
</dbReference>
<evidence type="ECO:0000313" key="2">
    <source>
        <dbReference type="Proteomes" id="UP000004030"/>
    </source>
</evidence>
<dbReference type="InterPro" id="IPR018661">
    <property type="entry name" value="DUF2093"/>
</dbReference>
<organism evidence="1 2">
    <name type="scientific">Novosphingobium pentaromativorans US6-1</name>
    <dbReference type="NCBI Taxonomy" id="1088721"/>
    <lineage>
        <taxon>Bacteria</taxon>
        <taxon>Pseudomonadati</taxon>
        <taxon>Pseudomonadota</taxon>
        <taxon>Alphaproteobacteria</taxon>
        <taxon>Sphingomonadales</taxon>
        <taxon>Sphingomonadaceae</taxon>
        <taxon>Novosphingobium</taxon>
    </lineage>
</organism>